<proteinExistence type="predicted"/>
<dbReference type="EMBL" id="JAFBFC010000004">
    <property type="protein sequence ID" value="MBM7703721.1"/>
    <property type="molecule type" value="Genomic_DNA"/>
</dbReference>
<evidence type="ECO:0000256" key="3">
    <source>
        <dbReference type="ARBA" id="ARBA00022801"/>
    </source>
</evidence>
<dbReference type="Proteomes" id="UP000809829">
    <property type="component" value="Unassembled WGS sequence"/>
</dbReference>
<dbReference type="Gene3D" id="3.90.320.10">
    <property type="match status" value="1"/>
</dbReference>
<keyword evidence="4" id="KW-0347">Helicase</keyword>
<name>A0ABS2QW64_9BACI</name>
<accession>A0ABS2QW64</accession>
<evidence type="ECO:0000256" key="6">
    <source>
        <dbReference type="ARBA" id="ARBA00023125"/>
    </source>
</evidence>
<dbReference type="InterPro" id="IPR011604">
    <property type="entry name" value="PDDEXK-like_dom_sf"/>
</dbReference>
<keyword evidence="7" id="KW-0234">DNA repair</keyword>
<evidence type="ECO:0000256" key="2">
    <source>
        <dbReference type="ARBA" id="ARBA00022763"/>
    </source>
</evidence>
<keyword evidence="6" id="KW-0238">DNA-binding</keyword>
<keyword evidence="2" id="KW-0227">DNA damage</keyword>
<organism evidence="9 10">
    <name type="scientific">Priestia iocasae</name>
    <dbReference type="NCBI Taxonomy" id="2291674"/>
    <lineage>
        <taxon>Bacteria</taxon>
        <taxon>Bacillati</taxon>
        <taxon>Bacillota</taxon>
        <taxon>Bacilli</taxon>
        <taxon>Bacillales</taxon>
        <taxon>Bacillaceae</taxon>
        <taxon>Priestia</taxon>
    </lineage>
</organism>
<keyword evidence="10" id="KW-1185">Reference proteome</keyword>
<comment type="caution">
    <text evidence="9">The sequence shown here is derived from an EMBL/GenBank/DDBJ whole genome shotgun (WGS) entry which is preliminary data.</text>
</comment>
<keyword evidence="9" id="KW-0540">Nuclease</keyword>
<sequence>MSDWIAHQDHTNNAKNEKDVNHLFEVKTFPDFSWSYSRHKMLMECAKRYGYHYYLSHNGWLHKSSSLAKEAYRLKKLVNLPTLFGQLVHEEIEHVIEDVFKTGVIPHAAELEHRIRLQLRKAFQQSRDQKEQWMEKPNHYQMLFEMYYHGQLVEKEIEDIHQKLNVCLKHFLLSKSFQEIIKKKDVNLFESERFRSMVVKGVRVYVIMDLMYQDEINKKWVIIDWKTGKRSTDDIGQLSLYALYLMNELEVNIEDIEIRNEYLLTGGCHTYQLTKNEIDNTVEQMETSIAYMKHYQKNEETNEPVSFEQFLETSQAFRCITCNYKELCQKAAH</sequence>
<reference evidence="9 10" key="1">
    <citation type="submission" date="2021-01" db="EMBL/GenBank/DDBJ databases">
        <title>Genomic Encyclopedia of Type Strains, Phase IV (KMG-IV): sequencing the most valuable type-strain genomes for metagenomic binning, comparative biology and taxonomic classification.</title>
        <authorList>
            <person name="Goeker M."/>
        </authorList>
    </citation>
    <scope>NUCLEOTIDE SEQUENCE [LARGE SCALE GENOMIC DNA]</scope>
    <source>
        <strain evidence="9 10">DSM 104297</strain>
    </source>
</reference>
<evidence type="ECO:0000256" key="1">
    <source>
        <dbReference type="ARBA" id="ARBA00022741"/>
    </source>
</evidence>
<protein>
    <submittedName>
        <fullName evidence="9">CRISPR/Cas system-associated exonuclease Cas4 (RecB family)</fullName>
    </submittedName>
</protein>
<evidence type="ECO:0000259" key="8">
    <source>
        <dbReference type="Pfam" id="PF12705"/>
    </source>
</evidence>
<keyword evidence="9" id="KW-0269">Exonuclease</keyword>
<keyword evidence="1" id="KW-0547">Nucleotide-binding</keyword>
<keyword evidence="5" id="KW-0067">ATP-binding</keyword>
<evidence type="ECO:0000313" key="10">
    <source>
        <dbReference type="Proteomes" id="UP000809829"/>
    </source>
</evidence>
<dbReference type="InterPro" id="IPR038726">
    <property type="entry name" value="PDDEXK_AddAB-type"/>
</dbReference>
<dbReference type="RefSeq" id="WP_205187674.1">
    <property type="nucleotide sequence ID" value="NZ_JAFBFC010000004.1"/>
</dbReference>
<dbReference type="GO" id="GO:0004527">
    <property type="term" value="F:exonuclease activity"/>
    <property type="evidence" value="ECO:0007669"/>
    <property type="project" value="UniProtKB-KW"/>
</dbReference>
<keyword evidence="3" id="KW-0378">Hydrolase</keyword>
<evidence type="ECO:0000313" key="9">
    <source>
        <dbReference type="EMBL" id="MBM7703721.1"/>
    </source>
</evidence>
<gene>
    <name evidence="9" type="ORF">JOC83_002570</name>
</gene>
<feature type="domain" description="PD-(D/E)XK endonuclease-like" evidence="8">
    <location>
        <begin position="33"/>
        <end position="329"/>
    </location>
</feature>
<dbReference type="Pfam" id="PF12705">
    <property type="entry name" value="PDDEXK_1"/>
    <property type="match status" value="1"/>
</dbReference>
<evidence type="ECO:0000256" key="7">
    <source>
        <dbReference type="ARBA" id="ARBA00023204"/>
    </source>
</evidence>
<evidence type="ECO:0000256" key="5">
    <source>
        <dbReference type="ARBA" id="ARBA00022840"/>
    </source>
</evidence>
<evidence type="ECO:0000256" key="4">
    <source>
        <dbReference type="ARBA" id="ARBA00022806"/>
    </source>
</evidence>